<reference evidence="3" key="2">
    <citation type="submission" date="2020-09" db="EMBL/GenBank/DDBJ databases">
        <authorList>
            <person name="Sun Q."/>
            <person name="Kim S."/>
        </authorList>
    </citation>
    <scope>NUCLEOTIDE SEQUENCE</scope>
    <source>
        <strain evidence="3">KCTC 32337</strain>
    </source>
</reference>
<dbReference type="InterPro" id="IPR050816">
    <property type="entry name" value="Flavin-dep_Halogenase_NPB"/>
</dbReference>
<sequence>MKKTAITILGGGTAGWMTAAILAKGLPKDKFHICLVESPDISSVGVGEATIPPMTSLLAYLELDESSFLKRLNGTFKYGIQLENWSELGNQYMHAFGDIGTPLGTLSFTQAWLKSAAALNFTELGSYIPSAVAAKTGKFHPPVDIPQGANPTHFYPLSLLFYAYQFDATELASLLKEYAIDHSVEHIEGMVNRVNNKRNGDISSLSLRDGRNIVGDYFVDCSGMRGRLNKSHFGCEFDDWSNELPCNSAIAVQTKRDTPAAPYTKSIAMSAGWRWEIPLRDRTGNGYVFSSRFLTDEQALQELNEALAGEQFITEPRTIHFKTGCLTTPWHRNSIAIGLASGFTEPLESTSIHLIHKYALELKDALLCGQDLAHEAKRFNHMFYQEALSIKDFLLAHYHVSKRTDSPFWQHCKNMPITQTLQNYLAEFARNGYINLPESSLFPFQSWFQVLVGQGYLADYCAFSDKQFDAQQAKPFFNNVKLAIQSEVARLAPHQSYLQ</sequence>
<dbReference type="PANTHER" id="PTHR43747:SF4">
    <property type="entry name" value="FLAVIN-DEPENDENT TRYPTOPHAN HALOGENASE"/>
    <property type="match status" value="1"/>
</dbReference>
<dbReference type="Gene3D" id="3.50.50.60">
    <property type="entry name" value="FAD/NAD(P)-binding domain"/>
    <property type="match status" value="1"/>
</dbReference>
<dbReference type="Proteomes" id="UP000622604">
    <property type="component" value="Unassembled WGS sequence"/>
</dbReference>
<dbReference type="AlphaFoldDB" id="A0A8H9ICA3"/>
<dbReference type="Pfam" id="PF04820">
    <property type="entry name" value="Trp_halogenase"/>
    <property type="match status" value="1"/>
</dbReference>
<protein>
    <submittedName>
        <fullName evidence="3">Tryptophan halogenase</fullName>
    </submittedName>
</protein>
<keyword evidence="2" id="KW-0547">Nucleotide-binding</keyword>
<reference evidence="3" key="1">
    <citation type="journal article" date="2014" name="Int. J. Syst. Evol. Microbiol.">
        <title>Complete genome sequence of Corynebacterium casei LMG S-19264T (=DSM 44701T), isolated from a smear-ripened cheese.</title>
        <authorList>
            <consortium name="US DOE Joint Genome Institute (JGI-PGF)"/>
            <person name="Walter F."/>
            <person name="Albersmeier A."/>
            <person name="Kalinowski J."/>
            <person name="Ruckert C."/>
        </authorList>
    </citation>
    <scope>NUCLEOTIDE SEQUENCE</scope>
    <source>
        <strain evidence="3">KCTC 32337</strain>
    </source>
</reference>
<evidence type="ECO:0000313" key="3">
    <source>
        <dbReference type="EMBL" id="GGZ74485.1"/>
    </source>
</evidence>
<dbReference type="GO" id="GO:0004497">
    <property type="term" value="F:monooxygenase activity"/>
    <property type="evidence" value="ECO:0007669"/>
    <property type="project" value="InterPro"/>
</dbReference>
<dbReference type="PANTHER" id="PTHR43747">
    <property type="entry name" value="FAD-BINDING PROTEIN"/>
    <property type="match status" value="1"/>
</dbReference>
<feature type="binding site" evidence="2">
    <location>
        <begin position="11"/>
        <end position="14"/>
    </location>
    <ligand>
        <name>FAD</name>
        <dbReference type="ChEBI" id="CHEBI:57692"/>
    </ligand>
</feature>
<keyword evidence="2" id="KW-0274">FAD</keyword>
<dbReference type="InterPro" id="IPR006905">
    <property type="entry name" value="Flavin_halogenase"/>
</dbReference>
<feature type="active site" evidence="1">
    <location>
        <position position="77"/>
    </location>
</feature>
<evidence type="ECO:0000256" key="1">
    <source>
        <dbReference type="PIRSR" id="PIRSR011396-1"/>
    </source>
</evidence>
<proteinExistence type="predicted"/>
<evidence type="ECO:0000256" key="2">
    <source>
        <dbReference type="PIRSR" id="PIRSR011396-2"/>
    </source>
</evidence>
<dbReference type="InterPro" id="IPR036188">
    <property type="entry name" value="FAD/NAD-bd_sf"/>
</dbReference>
<feature type="binding site" evidence="2">
    <location>
        <position position="348"/>
    </location>
    <ligand>
        <name>L-tryptophan</name>
        <dbReference type="ChEBI" id="CHEBI:57912"/>
    </ligand>
</feature>
<comment type="caution">
    <text evidence="3">The sequence shown here is derived from an EMBL/GenBank/DDBJ whole genome shotgun (WGS) entry which is preliminary data.</text>
</comment>
<feature type="binding site" evidence="2">
    <location>
        <position position="352"/>
    </location>
    <ligand>
        <name>FAD</name>
        <dbReference type="ChEBI" id="CHEBI:57692"/>
    </ligand>
</feature>
<dbReference type="RefSeq" id="WP_191866823.1">
    <property type="nucleotide sequence ID" value="NZ_BMZC01000011.1"/>
</dbReference>
<dbReference type="InterPro" id="IPR033856">
    <property type="entry name" value="Trp_halogen"/>
</dbReference>
<dbReference type="EMBL" id="BMZC01000011">
    <property type="protein sequence ID" value="GGZ74485.1"/>
    <property type="molecule type" value="Genomic_DNA"/>
</dbReference>
<name>A0A8H9ICA3_9ALTE</name>
<accession>A0A8H9ICA3</accession>
<dbReference type="SUPFAM" id="SSF51905">
    <property type="entry name" value="FAD/NAD(P)-binding domain"/>
    <property type="match status" value="1"/>
</dbReference>
<organism evidence="3 4">
    <name type="scientific">Paraglaciecola chathamensis</name>
    <dbReference type="NCBI Taxonomy" id="368405"/>
    <lineage>
        <taxon>Bacteria</taxon>
        <taxon>Pseudomonadati</taxon>
        <taxon>Pseudomonadota</taxon>
        <taxon>Gammaproteobacteria</taxon>
        <taxon>Alteromonadales</taxon>
        <taxon>Alteromonadaceae</taxon>
        <taxon>Paraglaciecola</taxon>
    </lineage>
</organism>
<dbReference type="PIRSF" id="PIRSF011396">
    <property type="entry name" value="Trp_halogenase"/>
    <property type="match status" value="1"/>
</dbReference>
<feature type="binding site" evidence="2">
    <location>
        <position position="77"/>
    </location>
    <ligand>
        <name>7-chloro-L-tryptophan</name>
        <dbReference type="ChEBI" id="CHEBI:58713"/>
    </ligand>
</feature>
<dbReference type="GO" id="GO:0000166">
    <property type="term" value="F:nucleotide binding"/>
    <property type="evidence" value="ECO:0007669"/>
    <property type="project" value="UniProtKB-KW"/>
</dbReference>
<gene>
    <name evidence="3" type="ORF">GCM10011274_36070</name>
</gene>
<evidence type="ECO:0000313" key="4">
    <source>
        <dbReference type="Proteomes" id="UP000622604"/>
    </source>
</evidence>
<feature type="binding site" evidence="2">
    <location>
        <position position="191"/>
    </location>
    <ligand>
        <name>FAD</name>
        <dbReference type="ChEBI" id="CHEBI:57692"/>
    </ligand>
</feature>
<keyword evidence="2" id="KW-0285">Flavoprotein</keyword>
<feature type="binding site" evidence="2">
    <location>
        <position position="339"/>
    </location>
    <ligand>
        <name>FAD</name>
        <dbReference type="ChEBI" id="CHEBI:57692"/>
    </ligand>
</feature>